<dbReference type="SUPFAM" id="SSF46894">
    <property type="entry name" value="C-terminal effector domain of the bipartite response regulators"/>
    <property type="match status" value="1"/>
</dbReference>
<evidence type="ECO:0000259" key="6">
    <source>
        <dbReference type="PROSITE" id="PS50110"/>
    </source>
</evidence>
<dbReference type="InterPro" id="IPR001789">
    <property type="entry name" value="Sig_transdc_resp-reg_receiver"/>
</dbReference>
<dbReference type="Gene3D" id="1.10.10.10">
    <property type="entry name" value="Winged helix-like DNA-binding domain superfamily/Winged helix DNA-binding domain"/>
    <property type="match status" value="1"/>
</dbReference>
<comment type="caution">
    <text evidence="7">The sequence shown here is derived from an EMBL/GenBank/DDBJ whole genome shotgun (WGS) entry which is preliminary data.</text>
</comment>
<dbReference type="CDD" id="cd06170">
    <property type="entry name" value="LuxR_C_like"/>
    <property type="match status" value="1"/>
</dbReference>
<dbReference type="Gene3D" id="3.40.50.2300">
    <property type="match status" value="1"/>
</dbReference>
<keyword evidence="1" id="KW-0805">Transcription regulation</keyword>
<dbReference type="PANTHER" id="PTHR44688">
    <property type="entry name" value="DNA-BINDING TRANSCRIPTIONAL ACTIVATOR DEVR_DOSR"/>
    <property type="match status" value="1"/>
</dbReference>
<evidence type="ECO:0000313" key="8">
    <source>
        <dbReference type="Proteomes" id="UP001162880"/>
    </source>
</evidence>
<dbReference type="InterPro" id="IPR016032">
    <property type="entry name" value="Sig_transdc_resp-reg_C-effctor"/>
</dbReference>
<dbReference type="InterPro" id="IPR036388">
    <property type="entry name" value="WH-like_DNA-bd_sf"/>
</dbReference>
<evidence type="ECO:0000256" key="4">
    <source>
        <dbReference type="PROSITE-ProRule" id="PRU00169"/>
    </source>
</evidence>
<evidence type="ECO:0000256" key="1">
    <source>
        <dbReference type="ARBA" id="ARBA00023015"/>
    </source>
</evidence>
<dbReference type="InterPro" id="IPR011006">
    <property type="entry name" value="CheY-like_superfamily"/>
</dbReference>
<accession>A0ABT0AZM8</accession>
<dbReference type="Pfam" id="PF00196">
    <property type="entry name" value="GerE"/>
    <property type="match status" value="1"/>
</dbReference>
<dbReference type="SMART" id="SM00421">
    <property type="entry name" value="HTH_LUXR"/>
    <property type="match status" value="1"/>
</dbReference>
<dbReference type="Proteomes" id="UP001162880">
    <property type="component" value="Unassembled WGS sequence"/>
</dbReference>
<keyword evidence="2" id="KW-0238">DNA-binding</keyword>
<protein>
    <submittedName>
        <fullName evidence="7">LuxR C-terminal-related transcriptional regulator</fullName>
    </submittedName>
</protein>
<proteinExistence type="predicted"/>
<feature type="domain" description="HTH luxR-type" evidence="5">
    <location>
        <begin position="132"/>
        <end position="197"/>
    </location>
</feature>
<evidence type="ECO:0000256" key="2">
    <source>
        <dbReference type="ARBA" id="ARBA00023125"/>
    </source>
</evidence>
<dbReference type="PANTHER" id="PTHR44688:SF16">
    <property type="entry name" value="DNA-BINDING TRANSCRIPTIONAL ACTIVATOR DEVR_DOSR"/>
    <property type="match status" value="1"/>
</dbReference>
<dbReference type="EMBL" id="JALHLE010000007">
    <property type="protein sequence ID" value="MCJ2178271.1"/>
    <property type="molecule type" value="Genomic_DNA"/>
</dbReference>
<name>A0ABT0AZM8_9SPHN</name>
<dbReference type="PROSITE" id="PS50043">
    <property type="entry name" value="HTH_LUXR_2"/>
    <property type="match status" value="1"/>
</dbReference>
<dbReference type="PROSITE" id="PS00622">
    <property type="entry name" value="HTH_LUXR_1"/>
    <property type="match status" value="1"/>
</dbReference>
<gene>
    <name evidence="7" type="ORF">MTR64_06830</name>
</gene>
<dbReference type="SUPFAM" id="SSF52172">
    <property type="entry name" value="CheY-like"/>
    <property type="match status" value="1"/>
</dbReference>
<feature type="domain" description="Response regulatory" evidence="6">
    <location>
        <begin position="6"/>
        <end position="116"/>
    </location>
</feature>
<keyword evidence="3" id="KW-0804">Transcription</keyword>
<organism evidence="7 8">
    <name type="scientific">Novosphingobium album</name>
    <name type="common">ex Hu et al. 2023</name>
    <dbReference type="NCBI Taxonomy" id="2930093"/>
    <lineage>
        <taxon>Bacteria</taxon>
        <taxon>Pseudomonadati</taxon>
        <taxon>Pseudomonadota</taxon>
        <taxon>Alphaproteobacteria</taxon>
        <taxon>Sphingomonadales</taxon>
        <taxon>Sphingomonadaceae</taxon>
        <taxon>Novosphingobium</taxon>
    </lineage>
</organism>
<dbReference type="RefSeq" id="WP_243992138.1">
    <property type="nucleotide sequence ID" value="NZ_JALHLE010000007.1"/>
</dbReference>
<dbReference type="PRINTS" id="PR00038">
    <property type="entry name" value="HTHLUXR"/>
</dbReference>
<evidence type="ECO:0000256" key="3">
    <source>
        <dbReference type="ARBA" id="ARBA00023163"/>
    </source>
</evidence>
<evidence type="ECO:0000259" key="5">
    <source>
        <dbReference type="PROSITE" id="PS50043"/>
    </source>
</evidence>
<dbReference type="InterPro" id="IPR000792">
    <property type="entry name" value="Tscrpt_reg_LuxR_C"/>
</dbReference>
<dbReference type="PROSITE" id="PS50110">
    <property type="entry name" value="RESPONSE_REGULATORY"/>
    <property type="match status" value="1"/>
</dbReference>
<comment type="caution">
    <text evidence="4">Lacks conserved residue(s) required for the propagation of feature annotation.</text>
</comment>
<evidence type="ECO:0000313" key="7">
    <source>
        <dbReference type="EMBL" id="MCJ2178271.1"/>
    </source>
</evidence>
<keyword evidence="8" id="KW-1185">Reference proteome</keyword>
<reference evidence="7" key="1">
    <citation type="submission" date="2022-03" db="EMBL/GenBank/DDBJ databases">
        <title>Identification of a novel bacterium isolated from mangrove sediments.</title>
        <authorList>
            <person name="Pan X."/>
        </authorList>
    </citation>
    <scope>NUCLEOTIDE SEQUENCE</scope>
    <source>
        <strain evidence="7">B2580</strain>
    </source>
</reference>
<sequence>MERISTLILVDDDTQRRVAISDALTSYDLRVEPFEHVCQLADAWPRSGVILIHDGPCAINRLIEAMARQSQWFPMVAFSEKPEVQRVVQAVLNGAIDYLVWPASAEELAQTVNSAIERATGAGSAKLREVMARARVDRLTRRERQVLGAVAGGLSNRLIGEKLSISPRTVEIHRANMLHKLGASHTSDAIRIAIEASLTH</sequence>